<dbReference type="Pfam" id="PF04967">
    <property type="entry name" value="HTH_10"/>
    <property type="match status" value="1"/>
</dbReference>
<keyword evidence="1" id="KW-0808">Transferase</keyword>
<organism evidence="8 9">
    <name type="scientific">Halohasta litchfieldiae</name>
    <dbReference type="NCBI Taxonomy" id="1073996"/>
    <lineage>
        <taxon>Archaea</taxon>
        <taxon>Methanobacteriati</taxon>
        <taxon>Methanobacteriota</taxon>
        <taxon>Stenosarchaea group</taxon>
        <taxon>Halobacteria</taxon>
        <taxon>Halobacteriales</taxon>
        <taxon>Haloferacaceae</taxon>
        <taxon>Halohasta</taxon>
    </lineage>
</organism>
<accession>A0A1H6W218</accession>
<dbReference type="InterPro" id="IPR003018">
    <property type="entry name" value="GAF"/>
</dbReference>
<dbReference type="KEGG" id="hae:halTADL_1405"/>
<dbReference type="InterPro" id="IPR007050">
    <property type="entry name" value="HTH_bacterioopsin"/>
</dbReference>
<dbReference type="OrthoDB" id="168808at2157"/>
<dbReference type="SMART" id="SM00065">
    <property type="entry name" value="GAF"/>
    <property type="match status" value="1"/>
</dbReference>
<dbReference type="NCBIfam" id="TIGR00229">
    <property type="entry name" value="sensory_box"/>
    <property type="match status" value="1"/>
</dbReference>
<evidence type="ECO:0000259" key="6">
    <source>
        <dbReference type="PROSITE" id="PS50110"/>
    </source>
</evidence>
<dbReference type="AlphaFoldDB" id="A0A1H6W218"/>
<dbReference type="PROSITE" id="PS50110">
    <property type="entry name" value="RESPONSE_REGULATORY"/>
    <property type="match status" value="1"/>
</dbReference>
<protein>
    <submittedName>
        <fullName evidence="8">PAS domain S-box-containing protein</fullName>
    </submittedName>
</protein>
<dbReference type="InterPro" id="IPR001789">
    <property type="entry name" value="Sig_transdc_resp-reg_receiver"/>
</dbReference>
<evidence type="ECO:0000256" key="4">
    <source>
        <dbReference type="ARBA" id="ARBA00023163"/>
    </source>
</evidence>
<dbReference type="InterPro" id="IPR000014">
    <property type="entry name" value="PAS"/>
</dbReference>
<dbReference type="PROSITE" id="PS50112">
    <property type="entry name" value="PAS"/>
    <property type="match status" value="1"/>
</dbReference>
<dbReference type="RefSeq" id="WP_089673152.1">
    <property type="nucleotide sequence ID" value="NZ_FNYR01000021.1"/>
</dbReference>
<dbReference type="Pfam" id="PF15915">
    <property type="entry name" value="BAT"/>
    <property type="match status" value="1"/>
</dbReference>
<dbReference type="SUPFAM" id="SSF52172">
    <property type="entry name" value="CheY-like"/>
    <property type="match status" value="1"/>
</dbReference>
<dbReference type="SUPFAM" id="SSF55781">
    <property type="entry name" value="GAF domain-like"/>
    <property type="match status" value="1"/>
</dbReference>
<dbReference type="PANTHER" id="PTHR34236">
    <property type="entry name" value="DIMETHYL SULFOXIDE REDUCTASE TRANSCRIPTIONAL ACTIVATOR"/>
    <property type="match status" value="1"/>
</dbReference>
<dbReference type="InterPro" id="IPR029016">
    <property type="entry name" value="GAF-like_dom_sf"/>
</dbReference>
<dbReference type="Gene3D" id="3.30.450.20">
    <property type="entry name" value="PAS domain"/>
    <property type="match status" value="1"/>
</dbReference>
<evidence type="ECO:0000256" key="3">
    <source>
        <dbReference type="ARBA" id="ARBA00023015"/>
    </source>
</evidence>
<keyword evidence="4" id="KW-0804">Transcription</keyword>
<dbReference type="Pfam" id="PF13185">
    <property type="entry name" value="GAF_2"/>
    <property type="match status" value="1"/>
</dbReference>
<evidence type="ECO:0000259" key="7">
    <source>
        <dbReference type="PROSITE" id="PS50112"/>
    </source>
</evidence>
<sequence length="661" mass="73078">MVGENAVPHHLDDGNTPVSVLLVDDNEQWARFVASDLEAEYPSITVHLALSPNEAMLQLGEFDIDCVVADYQMPEVDGLELLERLRRERPELPYILATSEGSEDIASAAIDAGVSDYVVKDPRVDQLSVFASKIHRAVEAARLRQAMAESERRYRSLTEQSSDAILIIQDDELVFYNQRLIDLTGRPRSWFESVEDLIATVHPDDRDEVRATLRRWQDMSAGGQLDELRLQTVDGAVQHCEYTGRQISHDGETAIMLSIRDVTDRKQRQRELRWERDLNRAVQNVLVAARIRDDIEQGVTGLLVDHGYELAWIGVPEHGTLTPRAQHGATAYLTAIDLSMETGTADSEPSLWAARADESRFVDDFEELFPTDWLEQAVASGCRSGAALPLSYNEISYGVLAVYHAEPGRFDETERRLLGELADSIAFAIHTVDTEQALASDHTVELTLRVVDDAYYLLDVVRQQRLTDGESITVHGTLRHTDGQFLQYLSVDESMVGTLRTALDSHPDVSEVTTIVEGTVSRLQVVVEAATPESILINQGAVVRSTTVETSGAELVVELPARSSVRETVDNVAMVFDGTAVLSVGDTTRSVADSASVSIVDMSGLTAKQTAALEAAFHHGYFEQPRRSSATEIAEALGVAHSTFLQHLRAGQQKLFADLYR</sequence>
<dbReference type="InterPro" id="IPR011006">
    <property type="entry name" value="CheY-like_superfamily"/>
</dbReference>
<evidence type="ECO:0000256" key="5">
    <source>
        <dbReference type="PROSITE-ProRule" id="PRU00169"/>
    </source>
</evidence>
<dbReference type="Gene3D" id="3.40.50.2300">
    <property type="match status" value="1"/>
</dbReference>
<dbReference type="PANTHER" id="PTHR34236:SF1">
    <property type="entry name" value="DIMETHYL SULFOXIDE REDUCTASE TRANSCRIPTIONAL ACTIVATOR"/>
    <property type="match status" value="1"/>
</dbReference>
<dbReference type="Pfam" id="PF00072">
    <property type="entry name" value="Response_reg"/>
    <property type="match status" value="1"/>
</dbReference>
<feature type="domain" description="PAS" evidence="7">
    <location>
        <begin position="150"/>
        <end position="215"/>
    </location>
</feature>
<evidence type="ECO:0000256" key="1">
    <source>
        <dbReference type="ARBA" id="ARBA00022679"/>
    </source>
</evidence>
<evidence type="ECO:0000313" key="9">
    <source>
        <dbReference type="Proteomes" id="UP000198888"/>
    </source>
</evidence>
<dbReference type="STRING" id="1073996.SAMN05444271_12110"/>
<dbReference type="GO" id="GO:0016301">
    <property type="term" value="F:kinase activity"/>
    <property type="evidence" value="ECO:0007669"/>
    <property type="project" value="UniProtKB-KW"/>
</dbReference>
<dbReference type="CDD" id="cd00156">
    <property type="entry name" value="REC"/>
    <property type="match status" value="1"/>
</dbReference>
<dbReference type="GO" id="GO:0000160">
    <property type="term" value="P:phosphorelay signal transduction system"/>
    <property type="evidence" value="ECO:0007669"/>
    <property type="project" value="InterPro"/>
</dbReference>
<keyword evidence="5" id="KW-0597">Phosphoprotein</keyword>
<evidence type="ECO:0000313" key="8">
    <source>
        <dbReference type="EMBL" id="SEJ09886.1"/>
    </source>
</evidence>
<dbReference type="Gene3D" id="3.30.450.40">
    <property type="match status" value="1"/>
</dbReference>
<accession>A0A2H4Q1C9</accession>
<feature type="modified residue" description="4-aspartylphosphate" evidence="5">
    <location>
        <position position="70"/>
    </location>
</feature>
<keyword evidence="9" id="KW-1185">Reference proteome</keyword>
<proteinExistence type="predicted"/>
<dbReference type="CDD" id="cd00130">
    <property type="entry name" value="PAS"/>
    <property type="match status" value="1"/>
</dbReference>
<reference evidence="8 9" key="1">
    <citation type="submission" date="2016-10" db="EMBL/GenBank/DDBJ databases">
        <authorList>
            <person name="de Groot N.N."/>
        </authorList>
    </citation>
    <scope>NUCLEOTIDE SEQUENCE [LARGE SCALE GENOMIC DNA]</scope>
    <source>
        <strain evidence="8 9">DSM 22187</strain>
    </source>
</reference>
<feature type="domain" description="Response regulatory" evidence="6">
    <location>
        <begin position="19"/>
        <end position="135"/>
    </location>
</feature>
<evidence type="ECO:0000256" key="2">
    <source>
        <dbReference type="ARBA" id="ARBA00022777"/>
    </source>
</evidence>
<dbReference type="Pfam" id="PF13188">
    <property type="entry name" value="PAS_8"/>
    <property type="match status" value="1"/>
</dbReference>
<dbReference type="EMBL" id="FNYR01000021">
    <property type="protein sequence ID" value="SEJ09886.1"/>
    <property type="molecule type" value="Genomic_DNA"/>
</dbReference>
<keyword evidence="3" id="KW-0805">Transcription regulation</keyword>
<dbReference type="SUPFAM" id="SSF55785">
    <property type="entry name" value="PYP-like sensor domain (PAS domain)"/>
    <property type="match status" value="1"/>
</dbReference>
<dbReference type="SMART" id="SM00448">
    <property type="entry name" value="REC"/>
    <property type="match status" value="1"/>
</dbReference>
<dbReference type="Proteomes" id="UP000198888">
    <property type="component" value="Unassembled WGS sequence"/>
</dbReference>
<gene>
    <name evidence="8" type="ORF">SAMN05444271_12110</name>
</gene>
<dbReference type="SMART" id="SM00091">
    <property type="entry name" value="PAS"/>
    <property type="match status" value="1"/>
</dbReference>
<keyword evidence="2" id="KW-0418">Kinase</keyword>
<dbReference type="InterPro" id="IPR035965">
    <property type="entry name" value="PAS-like_dom_sf"/>
</dbReference>
<name>A0A1H6W218_9EURY</name>
<dbReference type="InterPro" id="IPR031803">
    <property type="entry name" value="BAT_GAF/HTH-assoc"/>
</dbReference>